<evidence type="ECO:0000313" key="2">
    <source>
        <dbReference type="EMBL" id="CAG8949360.1"/>
    </source>
</evidence>
<name>A0A9N9KKI8_9HELO</name>
<dbReference type="Proteomes" id="UP000696280">
    <property type="component" value="Unassembled WGS sequence"/>
</dbReference>
<dbReference type="Pfam" id="PF13489">
    <property type="entry name" value="Methyltransf_23"/>
    <property type="match status" value="1"/>
</dbReference>
<evidence type="ECO:0000313" key="3">
    <source>
        <dbReference type="Proteomes" id="UP000696280"/>
    </source>
</evidence>
<dbReference type="PANTHER" id="PTHR43591">
    <property type="entry name" value="METHYLTRANSFERASE"/>
    <property type="match status" value="1"/>
</dbReference>
<evidence type="ECO:0000256" key="1">
    <source>
        <dbReference type="SAM" id="MobiDB-lite"/>
    </source>
</evidence>
<dbReference type="OrthoDB" id="2013972at2759"/>
<dbReference type="Gene3D" id="3.40.50.150">
    <property type="entry name" value="Vaccinia Virus protein VP39"/>
    <property type="match status" value="1"/>
</dbReference>
<dbReference type="SUPFAM" id="SSF53335">
    <property type="entry name" value="S-adenosyl-L-methionine-dependent methyltransferases"/>
    <property type="match status" value="1"/>
</dbReference>
<dbReference type="CDD" id="cd02440">
    <property type="entry name" value="AdoMet_MTases"/>
    <property type="match status" value="1"/>
</dbReference>
<sequence length="367" mass="40824">MSESTNPSPVAVAVAAPPESSTTASPTTVIESPTPATPPEDTTGSTPAPAVASVVPAVAAAQPNIEADEIDALEGDSAFGDDASEEHGRRYHAYRDGKYLIPNDETEQDRLDLHHHVFNLAFDGKLVHAPIKNPSRVLDAGTGTGIWAIDFADQYPEAHIIGSDLSPIQPGWIPPNLEFEVDDLEDTWRHKPFSYIHIRSLAGSIKDWPRLLSQALSHLEPGGFLEVVEFEVLLRIQNEHEIAFPPMIKKWQEGLHQAGEAIGRSFDIAPRLKDMLSEAGYVGVHEEVTRVPNSPWAKEKRWKELGLYQQHQMLDATSSYGQAHFTRVLGWSKQEFDVMSACCRRELKDLRYHTYSDLYVCYGQRPL</sequence>
<dbReference type="GO" id="GO:0008168">
    <property type="term" value="F:methyltransferase activity"/>
    <property type="evidence" value="ECO:0007669"/>
    <property type="project" value="TreeGrafter"/>
</dbReference>
<dbReference type="InterPro" id="IPR029063">
    <property type="entry name" value="SAM-dependent_MTases_sf"/>
</dbReference>
<keyword evidence="3" id="KW-1185">Reference proteome</keyword>
<reference evidence="2" key="1">
    <citation type="submission" date="2021-07" db="EMBL/GenBank/DDBJ databases">
        <authorList>
            <person name="Durling M."/>
        </authorList>
    </citation>
    <scope>NUCLEOTIDE SEQUENCE</scope>
</reference>
<organism evidence="2 3">
    <name type="scientific">Hymenoscyphus fraxineus</name>
    <dbReference type="NCBI Taxonomy" id="746836"/>
    <lineage>
        <taxon>Eukaryota</taxon>
        <taxon>Fungi</taxon>
        <taxon>Dikarya</taxon>
        <taxon>Ascomycota</taxon>
        <taxon>Pezizomycotina</taxon>
        <taxon>Leotiomycetes</taxon>
        <taxon>Helotiales</taxon>
        <taxon>Helotiaceae</taxon>
        <taxon>Hymenoscyphus</taxon>
    </lineage>
</organism>
<accession>A0A9N9KKI8</accession>
<gene>
    <name evidence="2" type="ORF">HYFRA_00004987</name>
</gene>
<evidence type="ECO:0008006" key="4">
    <source>
        <dbReference type="Google" id="ProtNLM"/>
    </source>
</evidence>
<protein>
    <recommendedName>
        <fullName evidence="4">S-adenosyl-L-methionine-dependent methyltransferase</fullName>
    </recommendedName>
</protein>
<proteinExistence type="predicted"/>
<dbReference type="AlphaFoldDB" id="A0A9N9KKI8"/>
<comment type="caution">
    <text evidence="2">The sequence shown here is derived from an EMBL/GenBank/DDBJ whole genome shotgun (WGS) entry which is preliminary data.</text>
</comment>
<dbReference type="PANTHER" id="PTHR43591:SF24">
    <property type="entry name" value="2-METHOXY-6-POLYPRENYL-1,4-BENZOQUINOL METHYLASE, MITOCHONDRIAL"/>
    <property type="match status" value="1"/>
</dbReference>
<feature type="compositionally biased region" description="Low complexity" evidence="1">
    <location>
        <begin position="7"/>
        <end position="28"/>
    </location>
</feature>
<dbReference type="EMBL" id="CAJVRL010000002">
    <property type="protein sequence ID" value="CAG8949360.1"/>
    <property type="molecule type" value="Genomic_DNA"/>
</dbReference>
<feature type="region of interest" description="Disordered" evidence="1">
    <location>
        <begin position="1"/>
        <end position="49"/>
    </location>
</feature>